<feature type="compositionally biased region" description="Basic and acidic residues" evidence="1">
    <location>
        <begin position="42"/>
        <end position="51"/>
    </location>
</feature>
<protein>
    <recommendedName>
        <fullName evidence="4">YcaO domain-containing protein</fullName>
    </recommendedName>
</protein>
<evidence type="ECO:0000256" key="1">
    <source>
        <dbReference type="SAM" id="MobiDB-lite"/>
    </source>
</evidence>
<gene>
    <name evidence="2" type="ORF">GCU69_17645</name>
</gene>
<evidence type="ECO:0000313" key="3">
    <source>
        <dbReference type="Proteomes" id="UP000621266"/>
    </source>
</evidence>
<dbReference type="RefSeq" id="WP_156206572.1">
    <property type="nucleotide sequence ID" value="NZ_WHPN01000300.1"/>
</dbReference>
<feature type="region of interest" description="Disordered" evidence="1">
    <location>
        <begin position="1"/>
        <end position="51"/>
    </location>
</feature>
<comment type="caution">
    <text evidence="2">The sequence shown here is derived from an EMBL/GenBank/DDBJ whole genome shotgun (WGS) entry which is preliminary data.</text>
</comment>
<dbReference type="Proteomes" id="UP000621266">
    <property type="component" value="Unassembled WGS sequence"/>
</dbReference>
<evidence type="ECO:0000313" key="2">
    <source>
        <dbReference type="EMBL" id="KAF4407802.1"/>
    </source>
</evidence>
<feature type="region of interest" description="Disordered" evidence="1">
    <location>
        <begin position="401"/>
        <end position="450"/>
    </location>
</feature>
<reference evidence="2 3" key="1">
    <citation type="submission" date="2019-10" db="EMBL/GenBank/DDBJ databases">
        <title>Streptomyces tenebrisbrunneis sp.nov., an endogenous actinomycete isolated from of Lycium ruthenicum.</title>
        <authorList>
            <person name="Ma L."/>
        </authorList>
    </citation>
    <scope>NUCLEOTIDE SEQUENCE [LARGE SCALE GENOMIC DNA]</scope>
    <source>
        <strain evidence="2 3">TRM 66187</strain>
    </source>
</reference>
<dbReference type="EMBL" id="WHPN01000300">
    <property type="protein sequence ID" value="KAF4407802.1"/>
    <property type="molecule type" value="Genomic_DNA"/>
</dbReference>
<evidence type="ECO:0008006" key="4">
    <source>
        <dbReference type="Google" id="ProtNLM"/>
    </source>
</evidence>
<proteinExistence type="predicted"/>
<keyword evidence="3" id="KW-1185">Reference proteome</keyword>
<name>A0ABQ7FFW1_9ACTN</name>
<accession>A0ABQ7FFW1</accession>
<feature type="compositionally biased region" description="Pro residues" evidence="1">
    <location>
        <begin position="433"/>
        <end position="443"/>
    </location>
</feature>
<sequence length="450" mass="47257">MTGAEPGGAVLTEQGPAGSSARVGLRLEPDPLAHRSGAHGGVPEDQRRTETAAREGAWIAEQWAPGHRVEVRCTLHEPGPHALLTCTLLGSVVRRDPDTARADARSLLSRLGDTPRHVRAEPLTDPEAIRRELRPFEPRRLPDGGPGVVEVRKALHWSPWMRTDARFPLGFAVAPLRDAPGASSAPGAALAAGAAFASGAAFAPGVPAGPGGGAVSWEPVWDELRRLPGPALLSVCLEPFAVTEGFRARMALLAQEYTRLAAPGTPSPVYQVPLHPDPFAARTAPLHHDALRRYQDRAYRLRITLAARDAVPVRAAELLAAALGGVVRRPPPYEADAAWRAVTAVERPFLPETHGQGASPQGLGQMGVLLSDLVDRAEATAAFRFPYEVPGRPALFRTAGRTDAHAGPVPGPRPGTGAGSPGDPSLDEFSAPGFPPPGPPPTGMPTGEGV</sequence>
<organism evidence="2 3">
    <name type="scientific">Streptomyces lycii</name>
    <dbReference type="NCBI Taxonomy" id="2654337"/>
    <lineage>
        <taxon>Bacteria</taxon>
        <taxon>Bacillati</taxon>
        <taxon>Actinomycetota</taxon>
        <taxon>Actinomycetes</taxon>
        <taxon>Kitasatosporales</taxon>
        <taxon>Streptomycetaceae</taxon>
        <taxon>Streptomyces</taxon>
    </lineage>
</organism>